<dbReference type="AlphaFoldDB" id="A0A5E8A4F0"/>
<dbReference type="RefSeq" id="WP_151991665.1">
    <property type="nucleotide sequence ID" value="NZ_LR701528.1"/>
</dbReference>
<evidence type="ECO:0000313" key="1">
    <source>
        <dbReference type="EMBL" id="VVT26163.1"/>
    </source>
</evidence>
<accession>A0A5E8A4F0</accession>
<protein>
    <submittedName>
        <fullName evidence="1">Uncharacterized protein</fullName>
    </submittedName>
</protein>
<reference evidence="1 2" key="1">
    <citation type="submission" date="2019-09" db="EMBL/GenBank/DDBJ databases">
        <authorList>
            <person name="Dittami M. S."/>
        </authorList>
    </citation>
    <scope>NUCLEOTIDE SEQUENCE [LARGE SCALE GENOMIC DNA]</scope>
    <source>
        <strain evidence="1">SPHINGO391</strain>
    </source>
</reference>
<name>A0A5E8A4F0_9SPHN</name>
<dbReference type="EMBL" id="CABVLI010000044">
    <property type="protein sequence ID" value="VVT26163.1"/>
    <property type="molecule type" value="Genomic_DNA"/>
</dbReference>
<sequence length="377" mass="40555">MIALLFVLTMQAATPDIVVSGKRLAEAYESCVEQGCPPLRDAQVSIAFAEQQFRQGAYQKARYTLAAAVARNKDNAVVAPKPVAALYEAYATVSLHDGEMDVFKKAVGGQVRTLRDNLPPNDPAVTAAAFATGDMWVSLGNGRAAESSYRAVERQALASGDATLAMLATLRRVGLANARRDPAGATRLLAEAEARPAAADPALRSVLQVVRLRLAAKRADDAAVDRLVRDIGHETSARPILIWSPPYEPTAQASAREEAAKFGSVDPVPARSSDLDPMQWVDIGFWIKPDGKTDDAEILRGSRSTGWANYLVKQVSERRYTGSPGPDRGNGVYRIERFSLRGTYQVPTGSLISRRGGPAALQVLDLTAPETRVTASR</sequence>
<proteinExistence type="predicted"/>
<organism evidence="1 2">
    <name type="scientific">Sphingomonas aurantiaca</name>
    <dbReference type="NCBI Taxonomy" id="185949"/>
    <lineage>
        <taxon>Bacteria</taxon>
        <taxon>Pseudomonadati</taxon>
        <taxon>Pseudomonadota</taxon>
        <taxon>Alphaproteobacteria</taxon>
        <taxon>Sphingomonadales</taxon>
        <taxon>Sphingomonadaceae</taxon>
        <taxon>Sphingomonas</taxon>
    </lineage>
</organism>
<dbReference type="Proteomes" id="UP000326857">
    <property type="component" value="Unassembled WGS sequence"/>
</dbReference>
<gene>
    <name evidence="1" type="ORF">SPHINGO391_490106</name>
</gene>
<evidence type="ECO:0000313" key="2">
    <source>
        <dbReference type="Proteomes" id="UP000326857"/>
    </source>
</evidence>